<evidence type="ECO:0000313" key="1">
    <source>
        <dbReference type="EMBL" id="MEK8053344.1"/>
    </source>
</evidence>
<reference evidence="1 2" key="1">
    <citation type="submission" date="2024-04" db="EMBL/GenBank/DDBJ databases">
        <title>Novel species of the genus Ideonella isolated from streams.</title>
        <authorList>
            <person name="Lu H."/>
        </authorList>
    </citation>
    <scope>NUCLEOTIDE SEQUENCE [LARGE SCALE GENOMIC DNA]</scope>
    <source>
        <strain evidence="1 2">DXS22W</strain>
    </source>
</reference>
<dbReference type="EMBL" id="JBBUTH010000011">
    <property type="protein sequence ID" value="MEK8053344.1"/>
    <property type="molecule type" value="Genomic_DNA"/>
</dbReference>
<dbReference type="Pfam" id="PF13692">
    <property type="entry name" value="Glyco_trans_1_4"/>
    <property type="match status" value="1"/>
</dbReference>
<keyword evidence="1" id="KW-0328">Glycosyltransferase</keyword>
<dbReference type="CDD" id="cd03801">
    <property type="entry name" value="GT4_PimA-like"/>
    <property type="match status" value="1"/>
</dbReference>
<protein>
    <submittedName>
        <fullName evidence="1">Glycosyltransferase family 4 protein</fullName>
        <ecNumber evidence="1">2.4.-.-</ecNumber>
    </submittedName>
</protein>
<accession>A0ABU9CRG2</accession>
<keyword evidence="2" id="KW-1185">Reference proteome</keyword>
<evidence type="ECO:0000313" key="2">
    <source>
        <dbReference type="Proteomes" id="UP001365405"/>
    </source>
</evidence>
<dbReference type="GO" id="GO:0016757">
    <property type="term" value="F:glycosyltransferase activity"/>
    <property type="evidence" value="ECO:0007669"/>
    <property type="project" value="UniProtKB-KW"/>
</dbReference>
<gene>
    <name evidence="1" type="ORF">AACH10_24015</name>
</gene>
<proteinExistence type="predicted"/>
<dbReference type="PANTHER" id="PTHR12526">
    <property type="entry name" value="GLYCOSYLTRANSFERASE"/>
    <property type="match status" value="1"/>
</dbReference>
<dbReference type="Proteomes" id="UP001365405">
    <property type="component" value="Unassembled WGS sequence"/>
</dbReference>
<sequence length="433" mass="47705">MRSFKLPKRAELPFGAAAGPTIRGDASVAAMLGGSGLKVALLCSGLGHVARGHEVFAQGLFDLLRDSLDITLLKGGGAASPREWVIPNVPRNSPLLDHIHVPQASRWATSIREQERQRIEHEGFAYAAIGPLLAGDFDVVHCLEQEVCTVLHANRHLFRRTPKIVFANGGAIPGPDLPPCDFVQEHTEHNLHYSDRRRAFMIPHGVDLTRFHPDVGSDFRARHGISADALVVISVGTIGVNHKRMDHVIREVAPLPHIHLVIVGQESGETAQIKALGAQLLGPRVTFTKVAHADLPQALAAANVFVLGSLFETFGIAYIEAMAMGLPVICTQHPNQRLIVKQGVFIDMKRSGELTRVLRDTPAEHWQALGRRGLQVVREHYDLQVLRGLYLQHYQRIAQTPTHLPEPGLIQRLRGHARHAWKSMRNSLLGTAR</sequence>
<comment type="caution">
    <text evidence="1">The sequence shown here is derived from an EMBL/GenBank/DDBJ whole genome shotgun (WGS) entry which is preliminary data.</text>
</comment>
<dbReference type="SUPFAM" id="SSF53756">
    <property type="entry name" value="UDP-Glycosyltransferase/glycogen phosphorylase"/>
    <property type="match status" value="1"/>
</dbReference>
<organism evidence="1 2">
    <name type="scientific">Pseudaquabacterium inlustre</name>
    <dbReference type="NCBI Taxonomy" id="2984192"/>
    <lineage>
        <taxon>Bacteria</taxon>
        <taxon>Pseudomonadati</taxon>
        <taxon>Pseudomonadota</taxon>
        <taxon>Betaproteobacteria</taxon>
        <taxon>Burkholderiales</taxon>
        <taxon>Sphaerotilaceae</taxon>
        <taxon>Pseudaquabacterium</taxon>
    </lineage>
</organism>
<dbReference type="EC" id="2.4.-.-" evidence="1"/>
<dbReference type="RefSeq" id="WP_341413084.1">
    <property type="nucleotide sequence ID" value="NZ_JBBUTH010000011.1"/>
</dbReference>
<dbReference type="PANTHER" id="PTHR12526:SF636">
    <property type="entry name" value="BLL3647 PROTEIN"/>
    <property type="match status" value="1"/>
</dbReference>
<name>A0ABU9CRG2_9BURK</name>
<keyword evidence="1" id="KW-0808">Transferase</keyword>
<dbReference type="Gene3D" id="3.40.50.2000">
    <property type="entry name" value="Glycogen Phosphorylase B"/>
    <property type="match status" value="2"/>
</dbReference>